<evidence type="ECO:0000256" key="1">
    <source>
        <dbReference type="SAM" id="MobiDB-lite"/>
    </source>
</evidence>
<evidence type="ECO:0000313" key="2">
    <source>
        <dbReference type="Proteomes" id="UP000095287"/>
    </source>
</evidence>
<protein>
    <submittedName>
        <fullName evidence="3">Rubis-subs-bind domain-containing protein</fullName>
    </submittedName>
</protein>
<feature type="compositionally biased region" description="Basic and acidic residues" evidence="1">
    <location>
        <begin position="82"/>
        <end position="92"/>
    </location>
</feature>
<sequence length="102" mass="11354">HIVAGTRAVLRSSQATEKVLSSEEYLRLVDSLIASGAEIKFDGDERERAVKKETAAKVLKTMCELAERFIELSPETMLSRCEIQKKKEKDNGGNRSRGNGSR</sequence>
<name>A0A1I7XZ51_9BILA</name>
<feature type="compositionally biased region" description="Low complexity" evidence="1">
    <location>
        <begin position="93"/>
        <end position="102"/>
    </location>
</feature>
<keyword evidence="2" id="KW-1185">Reference proteome</keyword>
<organism evidence="2 3">
    <name type="scientific">Steinernema glaseri</name>
    <dbReference type="NCBI Taxonomy" id="37863"/>
    <lineage>
        <taxon>Eukaryota</taxon>
        <taxon>Metazoa</taxon>
        <taxon>Ecdysozoa</taxon>
        <taxon>Nematoda</taxon>
        <taxon>Chromadorea</taxon>
        <taxon>Rhabditida</taxon>
        <taxon>Tylenchina</taxon>
        <taxon>Panagrolaimomorpha</taxon>
        <taxon>Strongyloidoidea</taxon>
        <taxon>Steinernematidae</taxon>
        <taxon>Steinernema</taxon>
    </lineage>
</organism>
<feature type="region of interest" description="Disordered" evidence="1">
    <location>
        <begin position="82"/>
        <end position="102"/>
    </location>
</feature>
<proteinExistence type="predicted"/>
<evidence type="ECO:0000313" key="3">
    <source>
        <dbReference type="WBParaSite" id="L893_g10798.t1"/>
    </source>
</evidence>
<reference evidence="3" key="1">
    <citation type="submission" date="2016-11" db="UniProtKB">
        <authorList>
            <consortium name="WormBaseParasite"/>
        </authorList>
    </citation>
    <scope>IDENTIFICATION</scope>
</reference>
<dbReference type="WBParaSite" id="L893_g10798.t1">
    <property type="protein sequence ID" value="L893_g10798.t1"/>
    <property type="gene ID" value="L893_g10798"/>
</dbReference>
<accession>A0A1I7XZ51</accession>
<dbReference type="Proteomes" id="UP000095287">
    <property type="component" value="Unplaced"/>
</dbReference>
<dbReference type="AlphaFoldDB" id="A0A1I7XZ51"/>